<dbReference type="PROSITE" id="PS50931">
    <property type="entry name" value="HTH_LYSR"/>
    <property type="match status" value="1"/>
</dbReference>
<evidence type="ECO:0000256" key="1">
    <source>
        <dbReference type="ARBA" id="ARBA00009437"/>
    </source>
</evidence>
<dbReference type="RefSeq" id="WP_013018731.1">
    <property type="nucleotide sequence ID" value="NC_013947.1"/>
</dbReference>
<keyword evidence="7" id="KW-1185">Reference proteome</keyword>
<dbReference type="InterPro" id="IPR036388">
    <property type="entry name" value="WH-like_DNA-bd_sf"/>
</dbReference>
<dbReference type="Proteomes" id="UP000000844">
    <property type="component" value="Chromosome"/>
</dbReference>
<dbReference type="SUPFAM" id="SSF53850">
    <property type="entry name" value="Periplasmic binding protein-like II"/>
    <property type="match status" value="1"/>
</dbReference>
<dbReference type="GO" id="GO:0032993">
    <property type="term" value="C:protein-DNA complex"/>
    <property type="evidence" value="ECO:0007669"/>
    <property type="project" value="TreeGrafter"/>
</dbReference>
<gene>
    <name evidence="6" type="ordered locus">Snas_3497</name>
</gene>
<dbReference type="PANTHER" id="PTHR30346:SF29">
    <property type="entry name" value="LYSR SUBSTRATE-BINDING"/>
    <property type="match status" value="1"/>
</dbReference>
<dbReference type="GO" id="GO:0003677">
    <property type="term" value="F:DNA binding"/>
    <property type="evidence" value="ECO:0007669"/>
    <property type="project" value="UniProtKB-KW"/>
</dbReference>
<dbReference type="PANTHER" id="PTHR30346">
    <property type="entry name" value="TRANSCRIPTIONAL DUAL REGULATOR HCAR-RELATED"/>
    <property type="match status" value="1"/>
</dbReference>
<evidence type="ECO:0000259" key="5">
    <source>
        <dbReference type="PROSITE" id="PS50931"/>
    </source>
</evidence>
<organism evidence="6 7">
    <name type="scientific">Stackebrandtia nassauensis (strain DSM 44728 / CIP 108903 / NRRL B-16338 / NBRC 102104 / LLR-40K-21)</name>
    <dbReference type="NCBI Taxonomy" id="446470"/>
    <lineage>
        <taxon>Bacteria</taxon>
        <taxon>Bacillati</taxon>
        <taxon>Actinomycetota</taxon>
        <taxon>Actinomycetes</taxon>
        <taxon>Glycomycetales</taxon>
        <taxon>Glycomycetaceae</taxon>
        <taxon>Stackebrandtia</taxon>
    </lineage>
</organism>
<keyword evidence="2" id="KW-0805">Transcription regulation</keyword>
<dbReference type="EMBL" id="CP001778">
    <property type="protein sequence ID" value="ADD43160.1"/>
    <property type="molecule type" value="Genomic_DNA"/>
</dbReference>
<dbReference type="Pfam" id="PF03466">
    <property type="entry name" value="LysR_substrate"/>
    <property type="match status" value="1"/>
</dbReference>
<proteinExistence type="inferred from homology"/>
<dbReference type="InterPro" id="IPR036390">
    <property type="entry name" value="WH_DNA-bd_sf"/>
</dbReference>
<keyword evidence="3" id="KW-0238">DNA-binding</keyword>
<dbReference type="AlphaFoldDB" id="D3PVP6"/>
<feature type="domain" description="HTH lysR-type" evidence="5">
    <location>
        <begin position="2"/>
        <end position="59"/>
    </location>
</feature>
<protein>
    <submittedName>
        <fullName evidence="6">Transcriptional regulator, LysR family</fullName>
    </submittedName>
</protein>
<reference evidence="6 7" key="1">
    <citation type="journal article" date="2009" name="Stand. Genomic Sci.">
        <title>Complete genome sequence of Stackebrandtia nassauensis type strain (LLR-40K-21).</title>
        <authorList>
            <person name="Munk C."/>
            <person name="Lapidus A."/>
            <person name="Copeland A."/>
            <person name="Jando M."/>
            <person name="Mayilraj S."/>
            <person name="Glavina Del Rio T."/>
            <person name="Nolan M."/>
            <person name="Chen F."/>
            <person name="Lucas S."/>
            <person name="Tice H."/>
            <person name="Cheng J.F."/>
            <person name="Han C."/>
            <person name="Detter J.C."/>
            <person name="Bruce D."/>
            <person name="Goodwin L."/>
            <person name="Chain P."/>
            <person name="Pitluck S."/>
            <person name="Goker M."/>
            <person name="Ovchinikova G."/>
            <person name="Pati A."/>
            <person name="Ivanova N."/>
            <person name="Mavromatis K."/>
            <person name="Chen A."/>
            <person name="Palaniappan K."/>
            <person name="Land M."/>
            <person name="Hauser L."/>
            <person name="Chang Y.J."/>
            <person name="Jeffries C.D."/>
            <person name="Bristow J."/>
            <person name="Eisen J.A."/>
            <person name="Markowitz V."/>
            <person name="Hugenholtz P."/>
            <person name="Kyrpides N.C."/>
            <person name="Klenk H.P."/>
        </authorList>
    </citation>
    <scope>NUCLEOTIDE SEQUENCE [LARGE SCALE GENOMIC DNA]</scope>
    <source>
        <strain evidence="7">DSM 44728 / CIP 108903 / NRRL B-16338 / NBRC 102104 / LLR-40K-21</strain>
    </source>
</reference>
<name>D3PVP6_STANL</name>
<dbReference type="Gene3D" id="1.10.10.10">
    <property type="entry name" value="Winged helix-like DNA-binding domain superfamily/Winged helix DNA-binding domain"/>
    <property type="match status" value="1"/>
</dbReference>
<evidence type="ECO:0000256" key="3">
    <source>
        <dbReference type="ARBA" id="ARBA00023125"/>
    </source>
</evidence>
<evidence type="ECO:0000256" key="4">
    <source>
        <dbReference type="ARBA" id="ARBA00023163"/>
    </source>
</evidence>
<dbReference type="eggNOG" id="COG0583">
    <property type="taxonomic scope" value="Bacteria"/>
</dbReference>
<dbReference type="STRING" id="446470.Snas_3497"/>
<evidence type="ECO:0000256" key="2">
    <source>
        <dbReference type="ARBA" id="ARBA00023015"/>
    </source>
</evidence>
<dbReference type="Pfam" id="PF00126">
    <property type="entry name" value="HTH_1"/>
    <property type="match status" value="1"/>
</dbReference>
<dbReference type="Gene3D" id="3.40.190.10">
    <property type="entry name" value="Periplasmic binding protein-like II"/>
    <property type="match status" value="2"/>
</dbReference>
<dbReference type="InterPro" id="IPR005119">
    <property type="entry name" value="LysR_subst-bd"/>
</dbReference>
<dbReference type="HOGENOM" id="CLU_039613_6_0_11"/>
<dbReference type="OrthoDB" id="4131546at2"/>
<keyword evidence="4" id="KW-0804">Transcription</keyword>
<accession>D3PVP6</accession>
<sequence>MFEVRRLRLLRELSVHGTIAAAARVCALTPSAVSQQLALLEREARTPLFIRDGRRLRLTKAARILVEHTERILTELEQAQAAVAALARSISGTMRLAAFPSAAGNIAASAIAACQAAHPDLRILLEENEPDASLTDLRAQRIDAALVYEYNLLPRLAEPGIELSPLLQEPLLLAVPPHRTGDGPGSLAEYHDDRWIAPHSDTALRTVLERACHAAGFTPRLDYTSDDFTVIMALVRAGLGVSLIPHSVVEPLATEVRLHPVSDFPLTRTVSVAVRTGSGTDPAIEALVAALRRAAGPGANPYHVVSI</sequence>
<dbReference type="SUPFAM" id="SSF46785">
    <property type="entry name" value="Winged helix' DNA-binding domain"/>
    <property type="match status" value="1"/>
</dbReference>
<evidence type="ECO:0000313" key="6">
    <source>
        <dbReference type="EMBL" id="ADD43160.1"/>
    </source>
</evidence>
<dbReference type="InterPro" id="IPR000847">
    <property type="entry name" value="LysR_HTH_N"/>
</dbReference>
<dbReference type="KEGG" id="sna:Snas_3497"/>
<dbReference type="GO" id="GO:0003700">
    <property type="term" value="F:DNA-binding transcription factor activity"/>
    <property type="evidence" value="ECO:0007669"/>
    <property type="project" value="InterPro"/>
</dbReference>
<evidence type="ECO:0000313" key="7">
    <source>
        <dbReference type="Proteomes" id="UP000000844"/>
    </source>
</evidence>
<comment type="similarity">
    <text evidence="1">Belongs to the LysR transcriptional regulatory family.</text>
</comment>